<dbReference type="PANTHER" id="PTHR42756">
    <property type="entry name" value="TRANSCRIPTIONAL REGULATOR, MARR"/>
    <property type="match status" value="1"/>
</dbReference>
<dbReference type="Proteomes" id="UP000654947">
    <property type="component" value="Unassembled WGS sequence"/>
</dbReference>
<evidence type="ECO:0000313" key="5">
    <source>
        <dbReference type="EMBL" id="GHD16654.1"/>
    </source>
</evidence>
<organism evidence="5 6">
    <name type="scientific">Nocardiopsis kunsanensis</name>
    <dbReference type="NCBI Taxonomy" id="141693"/>
    <lineage>
        <taxon>Bacteria</taxon>
        <taxon>Bacillati</taxon>
        <taxon>Actinomycetota</taxon>
        <taxon>Actinomycetes</taxon>
        <taxon>Streptosporangiales</taxon>
        <taxon>Nocardiopsidaceae</taxon>
        <taxon>Nocardiopsis</taxon>
    </lineage>
</organism>
<sequence length="166" mass="18549">MGWSLAVLLRHWHERVEVRLSDVRHGSRGYHVLTAVAEHEAPTQASLAERLLIDRSVMTYLLDDLEEDGIVRREVDVRDRRVRRVCVTDRGRQLLEEIRARVAEEEQHLLAGVDLPTQNLFRDAAARAALAVQQRSPGTDPCAAVHEVAPEAAEPRESGGPAAGER</sequence>
<name>A0A919CFT3_9ACTN</name>
<reference evidence="5 6" key="1">
    <citation type="journal article" date="2014" name="Int. J. Syst. Evol. Microbiol.">
        <title>Complete genome sequence of Corynebacterium casei LMG S-19264T (=DSM 44701T), isolated from a smear-ripened cheese.</title>
        <authorList>
            <consortium name="US DOE Joint Genome Institute (JGI-PGF)"/>
            <person name="Walter F."/>
            <person name="Albersmeier A."/>
            <person name="Kalinowski J."/>
            <person name="Ruckert C."/>
        </authorList>
    </citation>
    <scope>NUCLEOTIDE SEQUENCE [LARGE SCALE GENOMIC DNA]</scope>
    <source>
        <strain evidence="5 6">KCTC 19473</strain>
    </source>
</reference>
<keyword evidence="3" id="KW-0804">Transcription</keyword>
<dbReference type="InterPro" id="IPR036390">
    <property type="entry name" value="WH_DNA-bd_sf"/>
</dbReference>
<dbReference type="InterPro" id="IPR036388">
    <property type="entry name" value="WH-like_DNA-bd_sf"/>
</dbReference>
<evidence type="ECO:0000256" key="3">
    <source>
        <dbReference type="ARBA" id="ARBA00023163"/>
    </source>
</evidence>
<dbReference type="InterPro" id="IPR000835">
    <property type="entry name" value="HTH_MarR-typ"/>
</dbReference>
<dbReference type="Pfam" id="PF01047">
    <property type="entry name" value="MarR"/>
    <property type="match status" value="1"/>
</dbReference>
<evidence type="ECO:0000259" key="4">
    <source>
        <dbReference type="PROSITE" id="PS50995"/>
    </source>
</evidence>
<keyword evidence="2" id="KW-0238">DNA-binding</keyword>
<dbReference type="PROSITE" id="PS50995">
    <property type="entry name" value="HTH_MARR_2"/>
    <property type="match status" value="1"/>
</dbReference>
<proteinExistence type="predicted"/>
<dbReference type="AlphaFoldDB" id="A0A919CFT3"/>
<protein>
    <recommendedName>
        <fullName evidence="4">HTH marR-type domain-containing protein</fullName>
    </recommendedName>
</protein>
<accession>A0A919CFT3</accession>
<keyword evidence="6" id="KW-1185">Reference proteome</keyword>
<dbReference type="GO" id="GO:0003700">
    <property type="term" value="F:DNA-binding transcription factor activity"/>
    <property type="evidence" value="ECO:0007669"/>
    <property type="project" value="InterPro"/>
</dbReference>
<dbReference type="GO" id="GO:0003677">
    <property type="term" value="F:DNA binding"/>
    <property type="evidence" value="ECO:0007669"/>
    <property type="project" value="UniProtKB-KW"/>
</dbReference>
<evidence type="ECO:0000313" key="6">
    <source>
        <dbReference type="Proteomes" id="UP000654947"/>
    </source>
</evidence>
<gene>
    <name evidence="5" type="ORF">GCM10007147_04990</name>
</gene>
<dbReference type="PANTHER" id="PTHR42756:SF1">
    <property type="entry name" value="TRANSCRIPTIONAL REPRESSOR OF EMRAB OPERON"/>
    <property type="match status" value="1"/>
</dbReference>
<dbReference type="EMBL" id="BMXL01000002">
    <property type="protein sequence ID" value="GHD16654.1"/>
    <property type="molecule type" value="Genomic_DNA"/>
</dbReference>
<comment type="caution">
    <text evidence="5">The sequence shown here is derived from an EMBL/GenBank/DDBJ whole genome shotgun (WGS) entry which is preliminary data.</text>
</comment>
<evidence type="ECO:0000256" key="1">
    <source>
        <dbReference type="ARBA" id="ARBA00023015"/>
    </source>
</evidence>
<dbReference type="PRINTS" id="PR00598">
    <property type="entry name" value="HTHMARR"/>
</dbReference>
<keyword evidence="1" id="KW-0805">Transcription regulation</keyword>
<evidence type="ECO:0000256" key="2">
    <source>
        <dbReference type="ARBA" id="ARBA00023125"/>
    </source>
</evidence>
<feature type="domain" description="HTH marR-type" evidence="4">
    <location>
        <begin position="1"/>
        <end position="130"/>
    </location>
</feature>
<dbReference type="Gene3D" id="1.10.10.10">
    <property type="entry name" value="Winged helix-like DNA-binding domain superfamily/Winged helix DNA-binding domain"/>
    <property type="match status" value="1"/>
</dbReference>
<dbReference type="SMART" id="SM00347">
    <property type="entry name" value="HTH_MARR"/>
    <property type="match status" value="1"/>
</dbReference>
<dbReference type="SUPFAM" id="SSF46785">
    <property type="entry name" value="Winged helix' DNA-binding domain"/>
    <property type="match status" value="1"/>
</dbReference>